<evidence type="ECO:0000256" key="2">
    <source>
        <dbReference type="ARBA" id="ARBA00001946"/>
    </source>
</evidence>
<keyword evidence="10" id="KW-0479">Metal-binding</keyword>
<evidence type="ECO:0000256" key="10">
    <source>
        <dbReference type="ARBA" id="ARBA00022723"/>
    </source>
</evidence>
<dbReference type="SUPFAM" id="SSF52058">
    <property type="entry name" value="L domain-like"/>
    <property type="match status" value="1"/>
</dbReference>
<evidence type="ECO:0000256" key="18">
    <source>
        <dbReference type="ARBA" id="ARBA00023475"/>
    </source>
</evidence>
<dbReference type="PANTHER" id="PTHR12121">
    <property type="entry name" value="CARBON CATABOLITE REPRESSOR PROTEIN 4"/>
    <property type="match status" value="1"/>
</dbReference>
<name>A0A9N8WA13_9GLOM</name>
<evidence type="ECO:0000256" key="1">
    <source>
        <dbReference type="ARBA" id="ARBA00001663"/>
    </source>
</evidence>
<evidence type="ECO:0000256" key="22">
    <source>
        <dbReference type="ARBA" id="ARBA00045495"/>
    </source>
</evidence>
<dbReference type="Pfam" id="PF03372">
    <property type="entry name" value="Exo_endo_phos"/>
    <property type="match status" value="1"/>
</dbReference>
<evidence type="ECO:0000256" key="4">
    <source>
        <dbReference type="ARBA" id="ARBA00004496"/>
    </source>
</evidence>
<comment type="similarity">
    <text evidence="5">Belongs to the CCR4/nocturin family.</text>
</comment>
<evidence type="ECO:0000259" key="24">
    <source>
        <dbReference type="Pfam" id="PF03372"/>
    </source>
</evidence>
<dbReference type="InterPro" id="IPR036691">
    <property type="entry name" value="Endo/exonu/phosph_ase_sf"/>
</dbReference>
<feature type="region of interest" description="Disordered" evidence="23">
    <location>
        <begin position="259"/>
        <end position="295"/>
    </location>
</feature>
<dbReference type="InterPro" id="IPR032675">
    <property type="entry name" value="LRR_dom_sf"/>
</dbReference>
<dbReference type="SMART" id="SM00369">
    <property type="entry name" value="LRR_TYP"/>
    <property type="match status" value="2"/>
</dbReference>
<keyword evidence="15" id="KW-0805">Transcription regulation</keyword>
<dbReference type="GO" id="GO:0005737">
    <property type="term" value="C:cytoplasm"/>
    <property type="evidence" value="ECO:0007669"/>
    <property type="project" value="UniProtKB-SubCell"/>
</dbReference>
<dbReference type="EC" id="3.1.13.4" evidence="6"/>
<dbReference type="GO" id="GO:0003723">
    <property type="term" value="F:RNA binding"/>
    <property type="evidence" value="ECO:0007669"/>
    <property type="project" value="UniProtKB-KW"/>
</dbReference>
<dbReference type="Gene3D" id="3.60.10.10">
    <property type="entry name" value="Endonuclease/exonuclease/phosphatase"/>
    <property type="match status" value="1"/>
</dbReference>
<evidence type="ECO:0000256" key="17">
    <source>
        <dbReference type="ARBA" id="ARBA00023242"/>
    </source>
</evidence>
<comment type="caution">
    <text evidence="25">The sequence shown here is derived from an EMBL/GenBank/DDBJ whole genome shotgun (WGS) entry which is preliminary data.</text>
</comment>
<dbReference type="Gene3D" id="3.80.10.10">
    <property type="entry name" value="Ribonuclease Inhibitor"/>
    <property type="match status" value="1"/>
</dbReference>
<keyword evidence="7" id="KW-0963">Cytoplasm</keyword>
<feature type="compositionally biased region" description="Polar residues" evidence="23">
    <location>
        <begin position="943"/>
        <end position="956"/>
    </location>
</feature>
<evidence type="ECO:0000256" key="8">
    <source>
        <dbReference type="ARBA" id="ARBA00022614"/>
    </source>
</evidence>
<reference evidence="25" key="1">
    <citation type="submission" date="2021-06" db="EMBL/GenBank/DDBJ databases">
        <authorList>
            <person name="Kallberg Y."/>
            <person name="Tangrot J."/>
            <person name="Rosling A."/>
        </authorList>
    </citation>
    <scope>NUCLEOTIDE SEQUENCE</scope>
    <source>
        <strain evidence="25">UK204</strain>
    </source>
</reference>
<evidence type="ECO:0000256" key="12">
    <source>
        <dbReference type="ARBA" id="ARBA00022801"/>
    </source>
</evidence>
<evidence type="ECO:0000313" key="25">
    <source>
        <dbReference type="EMBL" id="CAG8480182.1"/>
    </source>
</evidence>
<dbReference type="FunFam" id="3.60.10.10:FF:000037">
    <property type="entry name" value="Glucose-repressible alcohol dehydrogenase transcriptional effector"/>
    <property type="match status" value="1"/>
</dbReference>
<keyword evidence="12" id="KW-0378">Hydrolase</keyword>
<feature type="region of interest" description="Disordered" evidence="23">
    <location>
        <begin position="934"/>
        <end position="956"/>
    </location>
</feature>
<comment type="cofactor">
    <cofactor evidence="2">
        <name>Mg(2+)</name>
        <dbReference type="ChEBI" id="CHEBI:18420"/>
    </cofactor>
</comment>
<evidence type="ECO:0000256" key="13">
    <source>
        <dbReference type="ARBA" id="ARBA00022842"/>
    </source>
</evidence>
<dbReference type="InterPro" id="IPR003591">
    <property type="entry name" value="Leu-rich_rpt_typical-subtyp"/>
</dbReference>
<evidence type="ECO:0000256" key="16">
    <source>
        <dbReference type="ARBA" id="ARBA00023163"/>
    </source>
</evidence>
<dbReference type="GO" id="GO:0046872">
    <property type="term" value="F:metal ion binding"/>
    <property type="evidence" value="ECO:0007669"/>
    <property type="project" value="UniProtKB-KW"/>
</dbReference>
<evidence type="ECO:0000256" key="14">
    <source>
        <dbReference type="ARBA" id="ARBA00022884"/>
    </source>
</evidence>
<keyword evidence="14" id="KW-0694">RNA-binding</keyword>
<evidence type="ECO:0000256" key="11">
    <source>
        <dbReference type="ARBA" id="ARBA00022737"/>
    </source>
</evidence>
<dbReference type="PANTHER" id="PTHR12121:SF100">
    <property type="entry name" value="POLY(A)-SPECIFIC RIBONUCLEASE"/>
    <property type="match status" value="1"/>
</dbReference>
<comment type="function">
    <text evidence="22">Acts as a catalytic component of the CCR4-NOT core complex, which in the nucleus seems to be a general transcription factor, and in the cytoplasm the major mRNA deadenylase involved in mRNA turnover. Ccr4 has 3'-5' RNase activity with a strong preference for polyadenylated substrates and also low exonuclease activity towards single-stranded DNA.</text>
</comment>
<evidence type="ECO:0000256" key="9">
    <source>
        <dbReference type="ARBA" id="ARBA00022722"/>
    </source>
</evidence>
<dbReference type="InterPro" id="IPR050410">
    <property type="entry name" value="CCR4/nocturin_mRNA_transcr"/>
</dbReference>
<protein>
    <recommendedName>
        <fullName evidence="18">CCR4-Not complex 3'-5'-exoribonuclease subunit Ccr4</fullName>
        <ecNumber evidence="6">3.1.13.4</ecNumber>
    </recommendedName>
    <alternativeName>
        <fullName evidence="19">Carbon catabolite repressor protein 4</fullName>
    </alternativeName>
    <alternativeName>
        <fullName evidence="20">Cytoplasmic deadenylase</fullName>
    </alternativeName>
    <alternativeName>
        <fullName evidence="21">Glucose-repressible alcohol dehydrogenase transcriptional effector</fullName>
    </alternativeName>
</protein>
<comment type="catalytic activity">
    <reaction evidence="1">
        <text>Exonucleolytic cleavage of poly(A) to 5'-AMP.</text>
        <dbReference type="EC" id="3.1.13.4"/>
    </reaction>
</comment>
<sequence length="956" mass="108601">MFVAHHTSLQRHQPTKWIIRDANKAKDVLNNYDTASRAKSNQRLHFTFGISNPFTNPDDKYRHEFRKVITKSINFDDKEWQNIKDIVLKTVNDYTHLETSQDSVVVEIVPWIQQIALNNVVLRGRKFEIHTGNKICLLKDLFNREASSRSQQEKQNETRFHNPSGDDLVNSLNVNIPAYETMWRVVLYAILEIKIRPLLRNKETTEGIYNTNFEISVSRLPSMWRQFSCLKPKRIPRKADLKNTVNALKMSAFPHQLIYQPNNSSNGPVSPVHSPTHTPSPPTTSPGQTSPSINYPISHGVPAIYGGGNLPLFSFQTKLPHKMQPPLSHAFGPHPILNQNSGPPGQSLMQQTSMTVSQPQLNIALSTSVTNPLSVSSAHWQQQLNYAQLSRQSASPHHHARQAAVAARSSLGSSAIAITDPNNPNKAPLNGIHSKKENGEKLDQPFQQWMTIDLGGMGLKNISKELFRYHFLTTLYISHNNLTYVSPEVSKLRCLTILDMSGNKLSVLPSELGMLTNLKELLLFDNMLVTLPFELGTLYQLETLGLEGNPINETIKSILQKDGTSAVIHFLRDNCQVPPQPMERDWIMLENEAGGDRDTFTLLCYNILCDKYATTQLYGYTPSWALQWDYRKELIKHEVLSYNADIVCLQEVDTSQYDEYFKDSFNELGDYDSVYWPKSRAKTMADWERKSVDGCATFYKNSKYKLIDKQLIEFNQVALQRSDFKKTEDMFNRVITKDNIAVITLLENRETLSRVIVANCHIHWDPSYADVKLVQVAMLMDELDKLGQKWCTIPNHSLYNYSSPQKISTIICGDFNSTPDSGVYEFLTRGSIRQDHNDFGNHIYGSYTSDGLSHKLSLKSSYSNIEELPFTNFTPSFTGVIDYIWYSTNTLSVTGLLGGVDKEYLSKMVGFPNAHFPSDHVVILAEFRVKPPQTIQPPPQFGIPSSNSRRLNSQRK</sequence>
<dbReference type="Pfam" id="PF12799">
    <property type="entry name" value="LRR_4"/>
    <property type="match status" value="1"/>
</dbReference>
<keyword evidence="26" id="KW-1185">Reference proteome</keyword>
<keyword evidence="8" id="KW-0433">Leucine-rich repeat</keyword>
<dbReference type="CDD" id="cd09097">
    <property type="entry name" value="Deadenylase_CCR4"/>
    <property type="match status" value="1"/>
</dbReference>
<evidence type="ECO:0000256" key="3">
    <source>
        <dbReference type="ARBA" id="ARBA00004123"/>
    </source>
</evidence>
<keyword evidence="9" id="KW-0540">Nuclease</keyword>
<evidence type="ECO:0000256" key="15">
    <source>
        <dbReference type="ARBA" id="ARBA00023015"/>
    </source>
</evidence>
<evidence type="ECO:0000256" key="5">
    <source>
        <dbReference type="ARBA" id="ARBA00010774"/>
    </source>
</evidence>
<evidence type="ECO:0000256" key="19">
    <source>
        <dbReference type="ARBA" id="ARBA00030493"/>
    </source>
</evidence>
<dbReference type="InterPro" id="IPR005135">
    <property type="entry name" value="Endo/exonuclease/phosphatase"/>
</dbReference>
<keyword evidence="17" id="KW-0539">Nucleus</keyword>
<feature type="region of interest" description="Disordered" evidence="23">
    <location>
        <begin position="415"/>
        <end position="440"/>
    </location>
</feature>
<dbReference type="Proteomes" id="UP000789570">
    <property type="component" value="Unassembled WGS sequence"/>
</dbReference>
<dbReference type="GO" id="GO:0005634">
    <property type="term" value="C:nucleus"/>
    <property type="evidence" value="ECO:0007669"/>
    <property type="project" value="UniProtKB-SubCell"/>
</dbReference>
<evidence type="ECO:0000256" key="20">
    <source>
        <dbReference type="ARBA" id="ARBA00031469"/>
    </source>
</evidence>
<evidence type="ECO:0000313" key="26">
    <source>
        <dbReference type="Proteomes" id="UP000789570"/>
    </source>
</evidence>
<evidence type="ECO:0000256" key="21">
    <source>
        <dbReference type="ARBA" id="ARBA00033317"/>
    </source>
</evidence>
<feature type="compositionally biased region" description="Polar residues" evidence="23">
    <location>
        <begin position="337"/>
        <end position="355"/>
    </location>
</feature>
<dbReference type="SUPFAM" id="SSF56219">
    <property type="entry name" value="DNase I-like"/>
    <property type="match status" value="1"/>
</dbReference>
<feature type="compositionally biased region" description="Low complexity" evidence="23">
    <location>
        <begin position="268"/>
        <end position="277"/>
    </location>
</feature>
<evidence type="ECO:0000256" key="23">
    <source>
        <dbReference type="SAM" id="MobiDB-lite"/>
    </source>
</evidence>
<gene>
    <name evidence="25" type="ORF">FCALED_LOCUS2668</name>
</gene>
<organism evidence="25 26">
    <name type="scientific">Funneliformis caledonium</name>
    <dbReference type="NCBI Taxonomy" id="1117310"/>
    <lineage>
        <taxon>Eukaryota</taxon>
        <taxon>Fungi</taxon>
        <taxon>Fungi incertae sedis</taxon>
        <taxon>Mucoromycota</taxon>
        <taxon>Glomeromycotina</taxon>
        <taxon>Glomeromycetes</taxon>
        <taxon>Glomerales</taxon>
        <taxon>Glomeraceae</taxon>
        <taxon>Funneliformis</taxon>
    </lineage>
</organism>
<keyword evidence="16" id="KW-0804">Transcription</keyword>
<keyword evidence="13" id="KW-0460">Magnesium</keyword>
<dbReference type="InterPro" id="IPR025875">
    <property type="entry name" value="Leu-rich_rpt_4"/>
</dbReference>
<keyword evidence="11" id="KW-0677">Repeat</keyword>
<dbReference type="EMBL" id="CAJVPQ010000423">
    <property type="protein sequence ID" value="CAG8480182.1"/>
    <property type="molecule type" value="Genomic_DNA"/>
</dbReference>
<dbReference type="FunFam" id="3.80.10.10:FF:000447">
    <property type="entry name" value="Glucose-repressible alcohol dehydrogenase transcriptional effector"/>
    <property type="match status" value="1"/>
</dbReference>
<dbReference type="OrthoDB" id="428734at2759"/>
<feature type="domain" description="Endonuclease/exonuclease/phosphatase" evidence="24">
    <location>
        <begin position="605"/>
        <end position="920"/>
    </location>
</feature>
<dbReference type="GO" id="GO:0004535">
    <property type="term" value="F:poly(A)-specific ribonuclease activity"/>
    <property type="evidence" value="ECO:0007669"/>
    <property type="project" value="UniProtKB-EC"/>
</dbReference>
<evidence type="ECO:0000256" key="7">
    <source>
        <dbReference type="ARBA" id="ARBA00022490"/>
    </source>
</evidence>
<proteinExistence type="inferred from homology"/>
<accession>A0A9N8WA13</accession>
<evidence type="ECO:0000256" key="6">
    <source>
        <dbReference type="ARBA" id="ARBA00012161"/>
    </source>
</evidence>
<dbReference type="AlphaFoldDB" id="A0A9N8WA13"/>
<comment type="subcellular location">
    <subcellularLocation>
        <location evidence="4">Cytoplasm</location>
    </subcellularLocation>
    <subcellularLocation>
        <location evidence="3">Nucleus</location>
    </subcellularLocation>
</comment>
<feature type="region of interest" description="Disordered" evidence="23">
    <location>
        <begin position="324"/>
        <end position="355"/>
    </location>
</feature>